<dbReference type="PANTHER" id="PTHR11564:SF5">
    <property type="entry name" value="SIGNAL RECOGNITION PARTICLE SUBUNIT SRP54"/>
    <property type="match status" value="1"/>
</dbReference>
<dbReference type="InterPro" id="IPR000897">
    <property type="entry name" value="SRP54_GTPase_dom"/>
</dbReference>
<dbReference type="SMART" id="SM00963">
    <property type="entry name" value="SRP54_N"/>
    <property type="match status" value="1"/>
</dbReference>
<accession>A0A4R6IDW6</accession>
<evidence type="ECO:0000256" key="7">
    <source>
        <dbReference type="ARBA" id="ARBA00023135"/>
    </source>
</evidence>
<evidence type="ECO:0000256" key="3">
    <source>
        <dbReference type="ARBA" id="ARBA00022741"/>
    </source>
</evidence>
<dbReference type="InterPro" id="IPR036225">
    <property type="entry name" value="SRP/SRP_N"/>
</dbReference>
<dbReference type="InterPro" id="IPR042101">
    <property type="entry name" value="SRP54_N_sf"/>
</dbReference>
<dbReference type="SUPFAM" id="SSF47446">
    <property type="entry name" value="Signal peptide-binding domain"/>
    <property type="match status" value="1"/>
</dbReference>
<dbReference type="InterPro" id="IPR004125">
    <property type="entry name" value="Signal_recog_particle_SRP54_M"/>
</dbReference>
<keyword evidence="3 10" id="KW-0547">Nucleotide-binding</keyword>
<dbReference type="CDD" id="cd18539">
    <property type="entry name" value="SRP_G"/>
    <property type="match status" value="1"/>
</dbReference>
<dbReference type="InterPro" id="IPR027417">
    <property type="entry name" value="P-loop_NTPase"/>
</dbReference>
<keyword evidence="8 10" id="KW-0687">Ribonucleoprotein</keyword>
<dbReference type="HAMAP" id="MF_00306">
    <property type="entry name" value="SRP54"/>
    <property type="match status" value="1"/>
</dbReference>
<dbReference type="GO" id="GO:0006614">
    <property type="term" value="P:SRP-dependent cotranslational protein targeting to membrane"/>
    <property type="evidence" value="ECO:0007669"/>
    <property type="project" value="InterPro"/>
</dbReference>
<keyword evidence="6 10" id="KW-0342">GTP-binding</keyword>
<keyword evidence="5 10" id="KW-0694">RNA-binding</keyword>
<protein>
    <recommendedName>
        <fullName evidence="10">Signal recognition particle protein</fullName>
        <ecNumber evidence="10">3.6.5.4</ecNumber>
    </recommendedName>
    <alternativeName>
        <fullName evidence="10">Fifty-four homolog</fullName>
    </alternativeName>
</protein>
<evidence type="ECO:0000256" key="2">
    <source>
        <dbReference type="ARBA" id="ARBA00022490"/>
    </source>
</evidence>
<sequence length="446" mass="49930">MLEFLGKRIQKSLDKVKTKTVLSESDILEVTKEIKFALLEADVNLSVVKTFIKAIKDKVLEQEVVGKLNPSQTVIKIVDEELTRILGKKPSEIKVTNKPFKIMMVGLQGGGKTTTSAKLANYFRKKKQVENPLLVGADIYRPAAIEQLKILSKQINVDFFDNGTDVKPDVTAAESLDIAYKNKNDLIILDTAGRLSINEELMIELETIKKVFKPNEIIYVVDALSGQEVINVMKTFHERLNLTGAIITKLDSDARGGTALSIKEVLDVPIKYIGTGEKINNLDLFYPDRMSQRILGMGDVLSLIEKAEEVIDQKDAKKMMNRMFSGEYTIDDLMNNLKQIRKLGKMSALIKMIPGLSKKISSAQIDEAEEKIKLFEIIISSMTIEERKNPKLLKNASRKQRIINGSGRNAQEYNRLIIEFDRMQKQVKALGENLKGGGGIPGLGNF</sequence>
<comment type="catalytic activity">
    <reaction evidence="9 10">
        <text>GTP + H2O = GDP + phosphate + H(+)</text>
        <dbReference type="Rhea" id="RHEA:19669"/>
        <dbReference type="ChEBI" id="CHEBI:15377"/>
        <dbReference type="ChEBI" id="CHEBI:15378"/>
        <dbReference type="ChEBI" id="CHEBI:37565"/>
        <dbReference type="ChEBI" id="CHEBI:43474"/>
        <dbReference type="ChEBI" id="CHEBI:58189"/>
        <dbReference type="EC" id="3.6.5.4"/>
    </reaction>
</comment>
<dbReference type="PANTHER" id="PTHR11564">
    <property type="entry name" value="SIGNAL RECOGNITION PARTICLE 54K PROTEIN SRP54"/>
    <property type="match status" value="1"/>
</dbReference>
<evidence type="ECO:0000256" key="4">
    <source>
        <dbReference type="ARBA" id="ARBA00022801"/>
    </source>
</evidence>
<comment type="caution">
    <text evidence="12">The sequence shown here is derived from an EMBL/GenBank/DDBJ whole genome shotgun (WGS) entry which is preliminary data.</text>
</comment>
<evidence type="ECO:0000256" key="9">
    <source>
        <dbReference type="ARBA" id="ARBA00048027"/>
    </source>
</evidence>
<feature type="domain" description="SRP54-type proteins GTP-binding" evidence="11">
    <location>
        <begin position="269"/>
        <end position="282"/>
    </location>
</feature>
<dbReference type="EMBL" id="SNWN01000013">
    <property type="protein sequence ID" value="TDO19807.1"/>
    <property type="molecule type" value="Genomic_DNA"/>
</dbReference>
<dbReference type="GO" id="GO:0003924">
    <property type="term" value="F:GTPase activity"/>
    <property type="evidence" value="ECO:0007669"/>
    <property type="project" value="UniProtKB-UniRule"/>
</dbReference>
<dbReference type="GO" id="GO:0008312">
    <property type="term" value="F:7S RNA binding"/>
    <property type="evidence" value="ECO:0007669"/>
    <property type="project" value="InterPro"/>
</dbReference>
<name>A0A4R6IDW6_9MOLU</name>
<dbReference type="Pfam" id="PF02978">
    <property type="entry name" value="SRP_SPB"/>
    <property type="match status" value="1"/>
</dbReference>
<dbReference type="PROSITE" id="PS00300">
    <property type="entry name" value="SRP54"/>
    <property type="match status" value="1"/>
</dbReference>
<dbReference type="Gene3D" id="1.10.260.30">
    <property type="entry name" value="Signal recognition particle, SRP54 subunit, M-domain"/>
    <property type="match status" value="1"/>
</dbReference>
<dbReference type="AlphaFoldDB" id="A0A4R6IDW6"/>
<dbReference type="GO" id="GO:0005525">
    <property type="term" value="F:GTP binding"/>
    <property type="evidence" value="ECO:0007669"/>
    <property type="project" value="UniProtKB-UniRule"/>
</dbReference>
<dbReference type="Gene3D" id="3.40.50.300">
    <property type="entry name" value="P-loop containing nucleotide triphosphate hydrolases"/>
    <property type="match status" value="1"/>
</dbReference>
<dbReference type="SMART" id="SM00962">
    <property type="entry name" value="SRP54"/>
    <property type="match status" value="1"/>
</dbReference>
<evidence type="ECO:0000313" key="13">
    <source>
        <dbReference type="Proteomes" id="UP000295518"/>
    </source>
</evidence>
<dbReference type="Pfam" id="PF02881">
    <property type="entry name" value="SRP54_N"/>
    <property type="match status" value="1"/>
</dbReference>
<dbReference type="SUPFAM" id="SSF52540">
    <property type="entry name" value="P-loop containing nucleoside triphosphate hydrolases"/>
    <property type="match status" value="1"/>
</dbReference>
<evidence type="ECO:0000256" key="5">
    <source>
        <dbReference type="ARBA" id="ARBA00022884"/>
    </source>
</evidence>
<gene>
    <name evidence="10" type="primary">ffh</name>
    <name evidence="12" type="ORF">EI74_0612</name>
</gene>
<reference evidence="12 13" key="1">
    <citation type="submission" date="2019-03" db="EMBL/GenBank/DDBJ databases">
        <title>Genomic Encyclopedia of Archaeal and Bacterial Type Strains, Phase II (KMG-II): from individual species to whole genera.</title>
        <authorList>
            <person name="Goeker M."/>
        </authorList>
    </citation>
    <scope>NUCLEOTIDE SEQUENCE [LARGE SCALE GENOMIC DNA]</scope>
    <source>
        <strain evidence="12 13">ATCC 700618</strain>
    </source>
</reference>
<dbReference type="InterPro" id="IPR013822">
    <property type="entry name" value="Signal_recog_particl_SRP54_hlx"/>
</dbReference>
<proteinExistence type="inferred from homology"/>
<feature type="binding site" evidence="10">
    <location>
        <begin position="106"/>
        <end position="113"/>
    </location>
    <ligand>
        <name>GTP</name>
        <dbReference type="ChEBI" id="CHEBI:37565"/>
    </ligand>
</feature>
<feature type="binding site" evidence="10">
    <location>
        <begin position="190"/>
        <end position="194"/>
    </location>
    <ligand>
        <name>GTP</name>
        <dbReference type="ChEBI" id="CHEBI:37565"/>
    </ligand>
</feature>
<evidence type="ECO:0000256" key="10">
    <source>
        <dbReference type="HAMAP-Rule" id="MF_00306"/>
    </source>
</evidence>
<evidence type="ECO:0000256" key="1">
    <source>
        <dbReference type="ARBA" id="ARBA00005450"/>
    </source>
</evidence>
<comment type="domain">
    <text evidence="10">Composed of three domains: the N-terminal N domain, which is responsible for interactions with the ribosome, the central G domain, which binds GTP, and the C-terminal M domain, which binds the RNA and the signal sequence of the RNC.</text>
</comment>
<dbReference type="InterPro" id="IPR022941">
    <property type="entry name" value="SRP54"/>
</dbReference>
<dbReference type="Proteomes" id="UP000295518">
    <property type="component" value="Unassembled WGS sequence"/>
</dbReference>
<dbReference type="Pfam" id="PF00448">
    <property type="entry name" value="SRP54"/>
    <property type="match status" value="1"/>
</dbReference>
<keyword evidence="13" id="KW-1185">Reference proteome</keyword>
<comment type="similarity">
    <text evidence="1 10">Belongs to the GTP-binding SRP family. SRP54 subfamily.</text>
</comment>
<keyword evidence="7 10" id="KW-0733">Signal recognition particle</keyword>
<evidence type="ECO:0000256" key="6">
    <source>
        <dbReference type="ARBA" id="ARBA00023134"/>
    </source>
</evidence>
<dbReference type="EC" id="3.6.5.4" evidence="10"/>
<dbReference type="InterPro" id="IPR036891">
    <property type="entry name" value="Signal_recog_part_SRP54_M_sf"/>
</dbReference>
<dbReference type="GO" id="GO:0048500">
    <property type="term" value="C:signal recognition particle"/>
    <property type="evidence" value="ECO:0007669"/>
    <property type="project" value="UniProtKB-UniRule"/>
</dbReference>
<feature type="binding site" evidence="10">
    <location>
        <begin position="248"/>
        <end position="251"/>
    </location>
    <ligand>
        <name>GTP</name>
        <dbReference type="ChEBI" id="CHEBI:37565"/>
    </ligand>
</feature>
<keyword evidence="4 10" id="KW-0378">Hydrolase</keyword>
<evidence type="ECO:0000259" key="11">
    <source>
        <dbReference type="PROSITE" id="PS00300"/>
    </source>
</evidence>
<evidence type="ECO:0000313" key="12">
    <source>
        <dbReference type="EMBL" id="TDO19807.1"/>
    </source>
</evidence>
<comment type="function">
    <text evidence="10">Involved in targeting and insertion of nascent membrane proteins into the cytoplasmic membrane. Binds to the hydrophobic signal sequence of the ribosome-nascent chain (RNC) as it emerges from the ribosomes. The SRP-RNC complex is then targeted to the cytoplasmic membrane where it interacts with the SRP receptor FtsY.</text>
</comment>
<comment type="subcellular location">
    <subcellularLocation>
        <location evidence="10">Cytoplasm</location>
    </subcellularLocation>
    <text evidence="10">The SRP-RNC complex is targeted to the cytoplasmic membrane.</text>
</comment>
<keyword evidence="2 10" id="KW-0963">Cytoplasm</keyword>
<dbReference type="SMART" id="SM00382">
    <property type="entry name" value="AAA"/>
    <property type="match status" value="1"/>
</dbReference>
<dbReference type="OrthoDB" id="9804720at2"/>
<dbReference type="NCBIfam" id="TIGR00959">
    <property type="entry name" value="ffh"/>
    <property type="match status" value="1"/>
</dbReference>
<comment type="subunit">
    <text evidence="10">Part of the signal recognition particle protein translocation system, which is composed of SRP and FtsY.</text>
</comment>
<organism evidence="12 13">
    <name type="scientific">Mycoplasma testudineum</name>
    <dbReference type="NCBI Taxonomy" id="244584"/>
    <lineage>
        <taxon>Bacteria</taxon>
        <taxon>Bacillati</taxon>
        <taxon>Mycoplasmatota</taxon>
        <taxon>Mollicutes</taxon>
        <taxon>Mycoplasmataceae</taxon>
        <taxon>Mycoplasma</taxon>
    </lineage>
</organism>
<dbReference type="Gene3D" id="1.20.120.140">
    <property type="entry name" value="Signal recognition particle SRP54, nucleotide-binding domain"/>
    <property type="match status" value="1"/>
</dbReference>
<dbReference type="SUPFAM" id="SSF47364">
    <property type="entry name" value="Domain of the SRP/SRP receptor G-proteins"/>
    <property type="match status" value="1"/>
</dbReference>
<dbReference type="InterPro" id="IPR004780">
    <property type="entry name" value="SRP"/>
</dbReference>
<evidence type="ECO:0000256" key="8">
    <source>
        <dbReference type="ARBA" id="ARBA00023274"/>
    </source>
</evidence>
<dbReference type="InterPro" id="IPR003593">
    <property type="entry name" value="AAA+_ATPase"/>
</dbReference>